<reference evidence="15 16" key="1">
    <citation type="submission" date="2019-05" db="EMBL/GenBank/DDBJ databases">
        <title>Erythrobacter marisflavi sp. nov., isolated from isolated from water of an estuary environment.</title>
        <authorList>
            <person name="Yoon J.-H."/>
        </authorList>
    </citation>
    <scope>NUCLEOTIDE SEQUENCE [LARGE SCALE GENOMIC DNA]</scope>
    <source>
        <strain evidence="15 16">KEM-5</strain>
    </source>
</reference>
<keyword evidence="7" id="KW-0418">Kinase</keyword>
<dbReference type="InterPro" id="IPR003660">
    <property type="entry name" value="HAMP_dom"/>
</dbReference>
<evidence type="ECO:0000256" key="9">
    <source>
        <dbReference type="ARBA" id="ARBA00023012"/>
    </source>
</evidence>
<dbReference type="InterPro" id="IPR005467">
    <property type="entry name" value="His_kinase_dom"/>
</dbReference>
<evidence type="ECO:0000259" key="13">
    <source>
        <dbReference type="PROSITE" id="PS50109"/>
    </source>
</evidence>
<keyword evidence="16" id="KW-1185">Reference proteome</keyword>
<feature type="domain" description="HAMP" evidence="14">
    <location>
        <begin position="253"/>
        <end position="308"/>
    </location>
</feature>
<dbReference type="Gene3D" id="3.30.565.10">
    <property type="entry name" value="Histidine kinase-like ATPase, C-terminal domain"/>
    <property type="match status" value="1"/>
</dbReference>
<dbReference type="SMART" id="SM00304">
    <property type="entry name" value="HAMP"/>
    <property type="match status" value="1"/>
</dbReference>
<dbReference type="EMBL" id="VCAO01000002">
    <property type="protein sequence ID" value="TMM48861.1"/>
    <property type="molecule type" value="Genomic_DNA"/>
</dbReference>
<dbReference type="InterPro" id="IPR004358">
    <property type="entry name" value="Sig_transdc_His_kin-like_C"/>
</dbReference>
<organism evidence="15 16">
    <name type="scientific">Qipengyuania marisflavi</name>
    <dbReference type="NCBI Taxonomy" id="2486356"/>
    <lineage>
        <taxon>Bacteria</taxon>
        <taxon>Pseudomonadati</taxon>
        <taxon>Pseudomonadota</taxon>
        <taxon>Alphaproteobacteria</taxon>
        <taxon>Sphingomonadales</taxon>
        <taxon>Erythrobacteraceae</taxon>
        <taxon>Qipengyuania</taxon>
    </lineage>
</organism>
<dbReference type="SMART" id="SM00387">
    <property type="entry name" value="HATPase_c"/>
    <property type="match status" value="1"/>
</dbReference>
<keyword evidence="8 12" id="KW-1133">Transmembrane helix</keyword>
<dbReference type="PANTHER" id="PTHR45436">
    <property type="entry name" value="SENSOR HISTIDINE KINASE YKOH"/>
    <property type="match status" value="1"/>
</dbReference>
<comment type="catalytic activity">
    <reaction evidence="1">
        <text>ATP + protein L-histidine = ADP + protein N-phospho-L-histidine.</text>
        <dbReference type="EC" id="2.7.13.3"/>
    </reaction>
</comment>
<keyword evidence="10 12" id="KW-0472">Membrane</keyword>
<dbReference type="CDD" id="cd06225">
    <property type="entry name" value="HAMP"/>
    <property type="match status" value="1"/>
</dbReference>
<evidence type="ECO:0000256" key="1">
    <source>
        <dbReference type="ARBA" id="ARBA00000085"/>
    </source>
</evidence>
<keyword evidence="6 12" id="KW-0812">Transmembrane</keyword>
<gene>
    <name evidence="15" type="ORF">FEV51_05595</name>
</gene>
<dbReference type="PRINTS" id="PR00344">
    <property type="entry name" value="BCTRLSENSOR"/>
</dbReference>
<keyword evidence="9" id="KW-0902">Two-component regulatory system</keyword>
<dbReference type="Pfam" id="PF13755">
    <property type="entry name" value="Sensor_TM1"/>
    <property type="match status" value="1"/>
</dbReference>
<proteinExistence type="predicted"/>
<feature type="domain" description="Histidine kinase" evidence="13">
    <location>
        <begin position="316"/>
        <end position="534"/>
    </location>
</feature>
<dbReference type="InterPro" id="IPR003661">
    <property type="entry name" value="HisK_dim/P_dom"/>
</dbReference>
<evidence type="ECO:0000256" key="2">
    <source>
        <dbReference type="ARBA" id="ARBA00004370"/>
    </source>
</evidence>
<dbReference type="CDD" id="cd00082">
    <property type="entry name" value="HisKA"/>
    <property type="match status" value="1"/>
</dbReference>
<evidence type="ECO:0000256" key="5">
    <source>
        <dbReference type="ARBA" id="ARBA00022679"/>
    </source>
</evidence>
<evidence type="ECO:0000256" key="11">
    <source>
        <dbReference type="SAM" id="MobiDB-lite"/>
    </source>
</evidence>
<dbReference type="Proteomes" id="UP000309668">
    <property type="component" value="Unassembled WGS sequence"/>
</dbReference>
<evidence type="ECO:0000313" key="16">
    <source>
        <dbReference type="Proteomes" id="UP000309668"/>
    </source>
</evidence>
<evidence type="ECO:0000256" key="4">
    <source>
        <dbReference type="ARBA" id="ARBA00022553"/>
    </source>
</evidence>
<dbReference type="SMART" id="SM00388">
    <property type="entry name" value="HisKA"/>
    <property type="match status" value="1"/>
</dbReference>
<dbReference type="GO" id="GO:0005886">
    <property type="term" value="C:plasma membrane"/>
    <property type="evidence" value="ECO:0007669"/>
    <property type="project" value="TreeGrafter"/>
</dbReference>
<sequence>MAPVTALPTADGPMSERGSVLRGDPRLDKLRWSRRLSLTSRILFVNVLPLVLLGGGVIYLDSYRKQLLDERFKLALVEAQITAEALAGATPQRQDALLIQIGKEQRLRLRIYAADGVKTADSFALAPPSYTLAGSDAAASDSFSLTLDRWFDRIVGAPLLPDYREPQPDNIDQWPELGRAREESLTQIVLRDAPDGTHVINAAAPVGLDGETLLLTRNPVDITQSVRDARTTVAVVALLALLVSTLLSLFLARTIVQPLRQLVQAAVRVRQGRDRQVEVPRLPDRRDEIGMLARAFSDMTGALRHRIDAVESFAADVAHEIKNPLASLRSATESLAKVEDPELRAQLLAIATHDVRRIDRLVSEISEASRIDAELSRTEFEPVDIAALVRNIVTSRDERGENEGRQIVVSAQGQPERVLGVALRLERVIENLLDNAVSFSPPDGTIDVTLATGESSLTLTVCDEGPGIPEDKREKVFSRFHSDRPTGEDFGNHSGLGLAIARTIAEAHDGRLFATTRSDGAAGACLQLDLPVMPKAPL</sequence>
<evidence type="ECO:0000313" key="15">
    <source>
        <dbReference type="EMBL" id="TMM48861.1"/>
    </source>
</evidence>
<dbReference type="Gene3D" id="1.10.287.130">
    <property type="match status" value="1"/>
</dbReference>
<dbReference type="InterPro" id="IPR036097">
    <property type="entry name" value="HisK_dim/P_sf"/>
</dbReference>
<dbReference type="InterPro" id="IPR003594">
    <property type="entry name" value="HATPase_dom"/>
</dbReference>
<accession>A0A5S3P6L0</accession>
<keyword evidence="5" id="KW-0808">Transferase</keyword>
<dbReference type="Gene3D" id="6.10.340.10">
    <property type="match status" value="1"/>
</dbReference>
<dbReference type="PROSITE" id="PS50109">
    <property type="entry name" value="HIS_KIN"/>
    <property type="match status" value="1"/>
</dbReference>
<dbReference type="InterPro" id="IPR036890">
    <property type="entry name" value="HATPase_C_sf"/>
</dbReference>
<protein>
    <recommendedName>
        <fullName evidence="3">histidine kinase</fullName>
        <ecNumber evidence="3">2.7.13.3</ecNumber>
    </recommendedName>
</protein>
<evidence type="ECO:0000256" key="10">
    <source>
        <dbReference type="ARBA" id="ARBA00023136"/>
    </source>
</evidence>
<dbReference type="GO" id="GO:0000155">
    <property type="term" value="F:phosphorelay sensor kinase activity"/>
    <property type="evidence" value="ECO:0007669"/>
    <property type="project" value="InterPro"/>
</dbReference>
<dbReference type="PANTHER" id="PTHR45436:SF5">
    <property type="entry name" value="SENSOR HISTIDINE KINASE TRCS"/>
    <property type="match status" value="1"/>
</dbReference>
<dbReference type="InterPro" id="IPR025908">
    <property type="entry name" value="Sensor_TM1"/>
</dbReference>
<feature type="transmembrane region" description="Helical" evidence="12">
    <location>
        <begin position="42"/>
        <end position="60"/>
    </location>
</feature>
<dbReference type="SUPFAM" id="SSF55874">
    <property type="entry name" value="ATPase domain of HSP90 chaperone/DNA topoisomerase II/histidine kinase"/>
    <property type="match status" value="1"/>
</dbReference>
<comment type="subcellular location">
    <subcellularLocation>
        <location evidence="2">Membrane</location>
    </subcellularLocation>
</comment>
<dbReference type="Pfam" id="PF00672">
    <property type="entry name" value="HAMP"/>
    <property type="match status" value="1"/>
</dbReference>
<dbReference type="OrthoDB" id="9805942at2"/>
<dbReference type="Pfam" id="PF00512">
    <property type="entry name" value="HisKA"/>
    <property type="match status" value="1"/>
</dbReference>
<feature type="transmembrane region" description="Helical" evidence="12">
    <location>
        <begin position="233"/>
        <end position="252"/>
    </location>
</feature>
<dbReference type="SUPFAM" id="SSF47384">
    <property type="entry name" value="Homodimeric domain of signal transducing histidine kinase"/>
    <property type="match status" value="1"/>
</dbReference>
<feature type="region of interest" description="Disordered" evidence="11">
    <location>
        <begin position="1"/>
        <end position="20"/>
    </location>
</feature>
<dbReference type="AlphaFoldDB" id="A0A5S3P6L0"/>
<dbReference type="Pfam" id="PF02518">
    <property type="entry name" value="HATPase_c"/>
    <property type="match status" value="1"/>
</dbReference>
<keyword evidence="4" id="KW-0597">Phosphoprotein</keyword>
<evidence type="ECO:0000256" key="8">
    <source>
        <dbReference type="ARBA" id="ARBA00022989"/>
    </source>
</evidence>
<dbReference type="SUPFAM" id="SSF158472">
    <property type="entry name" value="HAMP domain-like"/>
    <property type="match status" value="1"/>
</dbReference>
<dbReference type="PROSITE" id="PS50885">
    <property type="entry name" value="HAMP"/>
    <property type="match status" value="1"/>
</dbReference>
<evidence type="ECO:0000256" key="7">
    <source>
        <dbReference type="ARBA" id="ARBA00022777"/>
    </source>
</evidence>
<dbReference type="InterPro" id="IPR050428">
    <property type="entry name" value="TCS_sensor_his_kinase"/>
</dbReference>
<dbReference type="EC" id="2.7.13.3" evidence="3"/>
<evidence type="ECO:0000256" key="3">
    <source>
        <dbReference type="ARBA" id="ARBA00012438"/>
    </source>
</evidence>
<evidence type="ECO:0000259" key="14">
    <source>
        <dbReference type="PROSITE" id="PS50885"/>
    </source>
</evidence>
<evidence type="ECO:0000256" key="6">
    <source>
        <dbReference type="ARBA" id="ARBA00022692"/>
    </source>
</evidence>
<evidence type="ECO:0000256" key="12">
    <source>
        <dbReference type="SAM" id="Phobius"/>
    </source>
</evidence>
<comment type="caution">
    <text evidence="15">The sequence shown here is derived from an EMBL/GenBank/DDBJ whole genome shotgun (WGS) entry which is preliminary data.</text>
</comment>
<name>A0A5S3P6L0_9SPHN</name>